<evidence type="ECO:0000313" key="1">
    <source>
        <dbReference type="EMBL" id="EAR98120.2"/>
    </source>
</evidence>
<protein>
    <submittedName>
        <fullName evidence="1">Uncharacterized protein</fullName>
    </submittedName>
</protein>
<dbReference type="GeneID" id="7837525"/>
<proteinExistence type="predicted"/>
<name>Q23NF4_TETTS</name>
<dbReference type="EMBL" id="GG662655">
    <property type="protein sequence ID" value="EAR98120.2"/>
    <property type="molecule type" value="Genomic_DNA"/>
</dbReference>
<evidence type="ECO:0000313" key="2">
    <source>
        <dbReference type="Proteomes" id="UP000009168"/>
    </source>
</evidence>
<organism evidence="1 2">
    <name type="scientific">Tetrahymena thermophila (strain SB210)</name>
    <dbReference type="NCBI Taxonomy" id="312017"/>
    <lineage>
        <taxon>Eukaryota</taxon>
        <taxon>Sar</taxon>
        <taxon>Alveolata</taxon>
        <taxon>Ciliophora</taxon>
        <taxon>Intramacronucleata</taxon>
        <taxon>Oligohymenophorea</taxon>
        <taxon>Hymenostomatida</taxon>
        <taxon>Tetrahymenina</taxon>
        <taxon>Tetrahymenidae</taxon>
        <taxon>Tetrahymena</taxon>
    </lineage>
</organism>
<reference evidence="2" key="1">
    <citation type="journal article" date="2006" name="PLoS Biol.">
        <title>Macronuclear genome sequence of the ciliate Tetrahymena thermophila, a model eukaryote.</title>
        <authorList>
            <person name="Eisen J.A."/>
            <person name="Coyne R.S."/>
            <person name="Wu M."/>
            <person name="Wu D."/>
            <person name="Thiagarajan M."/>
            <person name="Wortman J.R."/>
            <person name="Badger J.H."/>
            <person name="Ren Q."/>
            <person name="Amedeo P."/>
            <person name="Jones K.M."/>
            <person name="Tallon L.J."/>
            <person name="Delcher A.L."/>
            <person name="Salzberg S.L."/>
            <person name="Silva J.C."/>
            <person name="Haas B.J."/>
            <person name="Majoros W.H."/>
            <person name="Farzad M."/>
            <person name="Carlton J.M."/>
            <person name="Smith R.K. Jr."/>
            <person name="Garg J."/>
            <person name="Pearlman R.E."/>
            <person name="Karrer K.M."/>
            <person name="Sun L."/>
            <person name="Manning G."/>
            <person name="Elde N.C."/>
            <person name="Turkewitz A.P."/>
            <person name="Asai D.J."/>
            <person name="Wilkes D.E."/>
            <person name="Wang Y."/>
            <person name="Cai H."/>
            <person name="Collins K."/>
            <person name="Stewart B.A."/>
            <person name="Lee S.R."/>
            <person name="Wilamowska K."/>
            <person name="Weinberg Z."/>
            <person name="Ruzzo W.L."/>
            <person name="Wloga D."/>
            <person name="Gaertig J."/>
            <person name="Frankel J."/>
            <person name="Tsao C.-C."/>
            <person name="Gorovsky M.A."/>
            <person name="Keeling P.J."/>
            <person name="Waller R.F."/>
            <person name="Patron N.J."/>
            <person name="Cherry J.M."/>
            <person name="Stover N.A."/>
            <person name="Krieger C.J."/>
            <person name="del Toro C."/>
            <person name="Ryder H.F."/>
            <person name="Williamson S.C."/>
            <person name="Barbeau R.A."/>
            <person name="Hamilton E.P."/>
            <person name="Orias E."/>
        </authorList>
    </citation>
    <scope>NUCLEOTIDE SEQUENCE [LARGE SCALE GENOMIC DNA]</scope>
    <source>
        <strain evidence="2">SB210</strain>
    </source>
</reference>
<keyword evidence="2" id="KW-1185">Reference proteome</keyword>
<dbReference type="KEGG" id="tet:TTHERM_00754690"/>
<gene>
    <name evidence="1" type="ORF">TTHERM_00754690</name>
</gene>
<accession>Q23NF4</accession>
<dbReference type="Proteomes" id="UP000009168">
    <property type="component" value="Unassembled WGS sequence"/>
</dbReference>
<dbReference type="OrthoDB" id="2390834at2759"/>
<dbReference type="InParanoid" id="Q23NF4"/>
<dbReference type="AlphaFoldDB" id="Q23NF4"/>
<dbReference type="HOGENOM" id="CLU_624867_0_0_1"/>
<dbReference type="RefSeq" id="XP_001018365.2">
    <property type="nucleotide sequence ID" value="XM_001018365.2"/>
</dbReference>
<sequence length="290" mass="34708">MEVLDHNYELYGFNKCDIQEHHDCSHQFPDHTSFFNLDVSQKSHLIKTIEIQLNGVYNFYRPYYTGSFPKIQINSPYSNIIIDYTKNIELNIDLSLIKIISCKKITFKIFKIENIIKSFETDLEIFDQQIKIIIYQQCNFQDYQKLNNLILEKTSKEPLKIVDIYIHDNFSNWIPQKYDNIERIITKEQQFYDIIKDSQSLDQFFAKKAFLIFKDEELNIGIHTILQILVLQKFENILKALDLHIFQDNLNSELPQACSFFEYQIFKRQYIKWVSDWPSNSPDQNPIENI</sequence>